<feature type="compositionally biased region" description="Low complexity" evidence="2">
    <location>
        <begin position="234"/>
        <end position="249"/>
    </location>
</feature>
<evidence type="ECO:0000313" key="5">
    <source>
        <dbReference type="Proteomes" id="UP000001593"/>
    </source>
</evidence>
<evidence type="ECO:0000256" key="1">
    <source>
        <dbReference type="ARBA" id="ARBA00008874"/>
    </source>
</evidence>
<dbReference type="KEGG" id="nve:5515778"/>
<comment type="similarity">
    <text evidence="1">Belongs to the protein kinase superfamily. STE Ser/Thr protein kinase family. STE20 subfamily.</text>
</comment>
<evidence type="ECO:0000313" key="4">
    <source>
        <dbReference type="EMBL" id="EDO43885.1"/>
    </source>
</evidence>
<keyword evidence="5" id="KW-1185">Reference proteome</keyword>
<dbReference type="InterPro" id="IPR047173">
    <property type="entry name" value="STRAD_A/B-like"/>
</dbReference>
<dbReference type="Gene3D" id="3.30.200.20">
    <property type="entry name" value="Phosphorylase Kinase, domain 1"/>
    <property type="match status" value="1"/>
</dbReference>
<dbReference type="PANTHER" id="PTHR48014">
    <property type="entry name" value="SERINE/THREONINE-PROTEIN KINASE FRAY2"/>
    <property type="match status" value="1"/>
</dbReference>
<dbReference type="PhylomeDB" id="A7RXR0"/>
<dbReference type="GO" id="GO:0005524">
    <property type="term" value="F:ATP binding"/>
    <property type="evidence" value="ECO:0007669"/>
    <property type="project" value="InterPro"/>
</dbReference>
<dbReference type="InterPro" id="IPR000719">
    <property type="entry name" value="Prot_kinase_dom"/>
</dbReference>
<gene>
    <name evidence="4" type="ORF">NEMVEDRAFT_v1g226620</name>
</gene>
<evidence type="ECO:0000256" key="2">
    <source>
        <dbReference type="SAM" id="MobiDB-lite"/>
    </source>
</evidence>
<feature type="domain" description="Protein kinase" evidence="3">
    <location>
        <begin position="1"/>
        <end position="298"/>
    </location>
</feature>
<dbReference type="InParanoid" id="A7RXR0"/>
<dbReference type="GO" id="GO:0004672">
    <property type="term" value="F:protein kinase activity"/>
    <property type="evidence" value="ECO:0007669"/>
    <property type="project" value="InterPro"/>
</dbReference>
<dbReference type="HOGENOM" id="CLU_000288_63_23_1"/>
<dbReference type="OrthoDB" id="840771at2759"/>
<accession>A7RXR0</accession>
<dbReference type="PROSITE" id="PS50011">
    <property type="entry name" value="PROTEIN_KINASE_DOM"/>
    <property type="match status" value="1"/>
</dbReference>
<dbReference type="InterPro" id="IPR011009">
    <property type="entry name" value="Kinase-like_dom_sf"/>
</dbReference>
<sequence>MIGRGFYDSAKVCVALHMPSSTFLVVKRTDLDVQSTDQLETLKHEVQMLRSLHHPNILPLYSTFIISQELWTIFPLMSYGSCADILSESYRDGMPEALIAAILKEVLQGLDYLHRMSIIHRGMKGGHVLVGNDGRVCLSGLRKSFRLDSNSSGSKKAHDFPLHAVDLLPWMAPEILKQDLLGYDCSADIYSIGILAIELAHGSLPYVGLPPTKVLLEKLHKASPSLCPTRSDASDTSTMHTTTTGTDTGSVITSLEAPASNVGQKKFSLVFHQFVDACVQNDPSLRPTSNSLACHSFIKQMKKKSPEILAELLTGVPRLTHRQEESSALGDMDVMETDLAAMSLDEWQ</sequence>
<dbReference type="SUPFAM" id="SSF56112">
    <property type="entry name" value="Protein kinase-like (PK-like)"/>
    <property type="match status" value="1"/>
</dbReference>
<dbReference type="GO" id="GO:0043539">
    <property type="term" value="F:protein serine/threonine kinase activator activity"/>
    <property type="evidence" value="ECO:0000318"/>
    <property type="project" value="GO_Central"/>
</dbReference>
<dbReference type="eggNOG" id="KOG0582">
    <property type="taxonomic scope" value="Eukaryota"/>
</dbReference>
<evidence type="ECO:0000259" key="3">
    <source>
        <dbReference type="PROSITE" id="PS50011"/>
    </source>
</evidence>
<dbReference type="PANTHER" id="PTHR48014:SF21">
    <property type="entry name" value="SERINE_THREONINE-PROTEIN KINASE FRAY2"/>
    <property type="match status" value="1"/>
</dbReference>
<feature type="region of interest" description="Disordered" evidence="2">
    <location>
        <begin position="227"/>
        <end position="249"/>
    </location>
</feature>
<reference evidence="4 5" key="1">
    <citation type="journal article" date="2007" name="Science">
        <title>Sea anemone genome reveals ancestral eumetazoan gene repertoire and genomic organization.</title>
        <authorList>
            <person name="Putnam N.H."/>
            <person name="Srivastava M."/>
            <person name="Hellsten U."/>
            <person name="Dirks B."/>
            <person name="Chapman J."/>
            <person name="Salamov A."/>
            <person name="Terry A."/>
            <person name="Shapiro H."/>
            <person name="Lindquist E."/>
            <person name="Kapitonov V.V."/>
            <person name="Jurka J."/>
            <person name="Genikhovich G."/>
            <person name="Grigoriev I.V."/>
            <person name="Lucas S.M."/>
            <person name="Steele R.E."/>
            <person name="Finnerty J.R."/>
            <person name="Technau U."/>
            <person name="Martindale M.Q."/>
            <person name="Rokhsar D.S."/>
        </authorList>
    </citation>
    <scope>NUCLEOTIDE SEQUENCE [LARGE SCALE GENOMIC DNA]</scope>
    <source>
        <strain evidence="5">CH2 X CH6</strain>
    </source>
</reference>
<dbReference type="GO" id="GO:0006611">
    <property type="term" value="P:protein export from nucleus"/>
    <property type="evidence" value="ECO:0000318"/>
    <property type="project" value="GO_Central"/>
</dbReference>
<organism evidence="4 5">
    <name type="scientific">Nematostella vectensis</name>
    <name type="common">Starlet sea anemone</name>
    <dbReference type="NCBI Taxonomy" id="45351"/>
    <lineage>
        <taxon>Eukaryota</taxon>
        <taxon>Metazoa</taxon>
        <taxon>Cnidaria</taxon>
        <taxon>Anthozoa</taxon>
        <taxon>Hexacorallia</taxon>
        <taxon>Actiniaria</taxon>
        <taxon>Edwardsiidae</taxon>
        <taxon>Nematostella</taxon>
    </lineage>
</organism>
<dbReference type="EMBL" id="DS469550">
    <property type="protein sequence ID" value="EDO43885.1"/>
    <property type="molecule type" value="Genomic_DNA"/>
</dbReference>
<proteinExistence type="inferred from homology"/>
<dbReference type="AlphaFoldDB" id="A7RXR0"/>
<dbReference type="Proteomes" id="UP000001593">
    <property type="component" value="Unassembled WGS sequence"/>
</dbReference>
<dbReference type="OMA" id="KNEMVFC"/>
<name>A7RXR0_NEMVE</name>
<dbReference type="STRING" id="45351.A7RXR0"/>
<dbReference type="Gene3D" id="1.10.510.10">
    <property type="entry name" value="Transferase(Phosphotransferase) domain 1"/>
    <property type="match status" value="1"/>
</dbReference>
<dbReference type="Pfam" id="PF00069">
    <property type="entry name" value="Pkinase"/>
    <property type="match status" value="1"/>
</dbReference>
<protein>
    <recommendedName>
        <fullName evidence="3">Protein kinase domain-containing protein</fullName>
    </recommendedName>
</protein>
<dbReference type="GO" id="GO:1902554">
    <property type="term" value="C:serine/threonine protein kinase complex"/>
    <property type="evidence" value="ECO:0000318"/>
    <property type="project" value="GO_Central"/>
</dbReference>
<feature type="non-terminal residue" evidence="4">
    <location>
        <position position="1"/>
    </location>
</feature>
<dbReference type="FunCoup" id="A7RXR0">
    <property type="interactions" value="515"/>
</dbReference>